<feature type="transmembrane region" description="Helical" evidence="3">
    <location>
        <begin position="495"/>
        <end position="523"/>
    </location>
</feature>
<feature type="compositionally biased region" description="Gly residues" evidence="2">
    <location>
        <begin position="95"/>
        <end position="104"/>
    </location>
</feature>
<dbReference type="GO" id="GO:0005886">
    <property type="term" value="C:plasma membrane"/>
    <property type="evidence" value="ECO:0007669"/>
    <property type="project" value="TreeGrafter"/>
</dbReference>
<reference evidence="4 5" key="1">
    <citation type="journal article" date="2010" name="Int. J. Syst. Evol. Microbiol.">
        <title>Sphingopyxis bauzanensis sp. nov., a psychrophilic bacterium isolated from soil.</title>
        <authorList>
            <person name="Zhang D.C."/>
            <person name="Liu H.C."/>
            <person name="Xin Y.H."/>
            <person name="Zhou Y.G."/>
            <person name="Schinner F."/>
            <person name="Margesin R."/>
        </authorList>
    </citation>
    <scope>NUCLEOTIDE SEQUENCE [LARGE SCALE GENOMIC DNA]</scope>
    <source>
        <strain evidence="4 5">DSM 22271</strain>
    </source>
</reference>
<evidence type="ECO:0000313" key="4">
    <source>
        <dbReference type="EMBL" id="OWQ92526.1"/>
    </source>
</evidence>
<dbReference type="InterPro" id="IPR039672">
    <property type="entry name" value="MFS_2"/>
</dbReference>
<dbReference type="AlphaFoldDB" id="A0A246JIQ1"/>
<dbReference type="GO" id="GO:0008643">
    <property type="term" value="P:carbohydrate transport"/>
    <property type="evidence" value="ECO:0007669"/>
    <property type="project" value="InterPro"/>
</dbReference>
<feature type="transmembrane region" description="Helical" evidence="3">
    <location>
        <begin position="298"/>
        <end position="319"/>
    </location>
</feature>
<feature type="compositionally biased region" description="Basic and acidic residues" evidence="2">
    <location>
        <begin position="60"/>
        <end position="78"/>
    </location>
</feature>
<feature type="compositionally biased region" description="Basic residues" evidence="2">
    <location>
        <begin position="8"/>
        <end position="18"/>
    </location>
</feature>
<keyword evidence="3" id="KW-0812">Transmembrane</keyword>
<name>A0A246JIQ1_9SPHN</name>
<feature type="region of interest" description="Disordered" evidence="2">
    <location>
        <begin position="1"/>
        <end position="112"/>
    </location>
</feature>
<feature type="transmembrane region" description="Helical" evidence="3">
    <location>
        <begin position="452"/>
        <end position="474"/>
    </location>
</feature>
<organism evidence="4 5">
    <name type="scientific">Sphingopyxis bauzanensis</name>
    <dbReference type="NCBI Taxonomy" id="651663"/>
    <lineage>
        <taxon>Bacteria</taxon>
        <taxon>Pseudomonadati</taxon>
        <taxon>Pseudomonadota</taxon>
        <taxon>Alphaproteobacteria</taxon>
        <taxon>Sphingomonadales</taxon>
        <taxon>Sphingomonadaceae</taxon>
        <taxon>Sphingopyxis</taxon>
    </lineage>
</organism>
<comment type="similarity">
    <text evidence="1">Belongs to the sodium:galactoside symporter (TC 2.A.2) family.</text>
</comment>
<comment type="caution">
    <text evidence="4">The sequence shown here is derived from an EMBL/GenBank/DDBJ whole genome shotgun (WGS) entry which is preliminary data.</text>
</comment>
<keyword evidence="3" id="KW-0472">Membrane</keyword>
<sequence>MSGLHQHQYLHRIARRPRRNEGTGQCRHRRDERAGAAGGARRPARRHRQCGGVPGQRRIVVHDRHASAGRRRADDRPAPRLGSRGTGHVRRAGRDGGSGQGRSGGVTTAAATAAVPRPEKLPVWLKATHGLGSIAYGVKDNGFSTFLLLFYNQVIGLDAGIVGAAIMMALIADAFVDPVIGELTDRTRSRWGRRLPWLYIAPIPLAIAWMLLWSPPAMSDTMTVAWLIGFAIIVRSLVSCCEVPSVAIVPELTGDYDERTAVMRFRFLFGWGGGLLILLLAYGVFFGGAKGLVDPDGYFPYALAGALMMTGAVLVSAAGQHKRIAVSNLTDVKPVMTLRQILRDMRDTLSNRAFLWLIFAALFGFINQGITFSMNNYLLGFFWQFTQGEMVAYVFLLFASMIAAFVIVGPLSAKLGKRDGAIVAGAIALLVNSGIYFAWIQGVFPGLPGKPSVATMFALVFVSNSFSIVLMILSSSMMADVVEASQSETGRRSEGLFFAGYFFMQKCATGVGIFLAGLILSFAEFPASAKPGEVGDAVLGNLALGYALSVLVIGLLGLIVMRRFPISRADHEARIAILGDAARADVDASGAHP</sequence>
<evidence type="ECO:0000256" key="1">
    <source>
        <dbReference type="ARBA" id="ARBA00009617"/>
    </source>
</evidence>
<protein>
    <recommendedName>
        <fullName evidence="6">Sugar transporter</fullName>
    </recommendedName>
</protein>
<keyword evidence="5" id="KW-1185">Reference proteome</keyword>
<feature type="transmembrane region" description="Helical" evidence="3">
    <location>
        <begin position="197"/>
        <end position="214"/>
    </location>
</feature>
<feature type="transmembrane region" description="Helical" evidence="3">
    <location>
        <begin position="420"/>
        <end position="440"/>
    </location>
</feature>
<accession>A0A246JIQ1</accession>
<dbReference type="PANTHER" id="PTHR11328:SF28">
    <property type="entry name" value="MAJOR FACILITATOR SUPERFAMILY DOMAIN-CONTAINING PROTEIN 12"/>
    <property type="match status" value="1"/>
</dbReference>
<proteinExistence type="inferred from homology"/>
<dbReference type="GO" id="GO:0015293">
    <property type="term" value="F:symporter activity"/>
    <property type="evidence" value="ECO:0007669"/>
    <property type="project" value="InterPro"/>
</dbReference>
<feature type="transmembrane region" description="Helical" evidence="3">
    <location>
        <begin position="265"/>
        <end position="286"/>
    </location>
</feature>
<dbReference type="Gene3D" id="1.20.1250.20">
    <property type="entry name" value="MFS general substrate transporter like domains"/>
    <property type="match status" value="1"/>
</dbReference>
<dbReference type="Pfam" id="PF13347">
    <property type="entry name" value="MFS_2"/>
    <property type="match status" value="1"/>
</dbReference>
<dbReference type="Proteomes" id="UP000197361">
    <property type="component" value="Unassembled WGS sequence"/>
</dbReference>
<evidence type="ECO:0008006" key="6">
    <source>
        <dbReference type="Google" id="ProtNLM"/>
    </source>
</evidence>
<feature type="transmembrane region" description="Helical" evidence="3">
    <location>
        <begin position="353"/>
        <end position="370"/>
    </location>
</feature>
<evidence type="ECO:0000313" key="5">
    <source>
        <dbReference type="Proteomes" id="UP000197361"/>
    </source>
</evidence>
<evidence type="ECO:0000256" key="2">
    <source>
        <dbReference type="SAM" id="MobiDB-lite"/>
    </source>
</evidence>
<feature type="transmembrane region" description="Helical" evidence="3">
    <location>
        <begin position="226"/>
        <end position="253"/>
    </location>
</feature>
<feature type="transmembrane region" description="Helical" evidence="3">
    <location>
        <begin position="543"/>
        <end position="561"/>
    </location>
</feature>
<feature type="transmembrane region" description="Helical" evidence="3">
    <location>
        <begin position="390"/>
        <end position="408"/>
    </location>
</feature>
<dbReference type="EMBL" id="NISK01000008">
    <property type="protein sequence ID" value="OWQ92526.1"/>
    <property type="molecule type" value="Genomic_DNA"/>
</dbReference>
<keyword evidence="3" id="KW-1133">Transmembrane helix</keyword>
<dbReference type="SUPFAM" id="SSF103473">
    <property type="entry name" value="MFS general substrate transporter"/>
    <property type="match status" value="1"/>
</dbReference>
<dbReference type="PANTHER" id="PTHR11328">
    <property type="entry name" value="MAJOR FACILITATOR SUPERFAMILY DOMAIN-CONTAINING PROTEIN"/>
    <property type="match status" value="1"/>
</dbReference>
<feature type="transmembrane region" description="Helical" evidence="3">
    <location>
        <begin position="154"/>
        <end position="176"/>
    </location>
</feature>
<dbReference type="InterPro" id="IPR036259">
    <property type="entry name" value="MFS_trans_sf"/>
</dbReference>
<evidence type="ECO:0000256" key="3">
    <source>
        <dbReference type="SAM" id="Phobius"/>
    </source>
</evidence>
<gene>
    <name evidence="4" type="ORF">CDQ92_19875</name>
</gene>